<proteinExistence type="predicted"/>
<dbReference type="RefSeq" id="WP_143394009.1">
    <property type="nucleotide sequence ID" value="NZ_NIDE01000020.1"/>
</dbReference>
<dbReference type="AlphaFoldDB" id="A0A225DDR1"/>
<evidence type="ECO:0000313" key="3">
    <source>
        <dbReference type="Proteomes" id="UP000214646"/>
    </source>
</evidence>
<gene>
    <name evidence="2" type="ORF">FRUB_10228</name>
</gene>
<reference evidence="3" key="1">
    <citation type="submission" date="2017-06" db="EMBL/GenBank/DDBJ databases">
        <title>Genome analysis of Fimbriiglobus ruber SP5, the first member of the order Planctomycetales with confirmed chitinolytic capability.</title>
        <authorList>
            <person name="Ravin N.V."/>
            <person name="Rakitin A.L."/>
            <person name="Ivanova A.A."/>
            <person name="Beletsky A.V."/>
            <person name="Kulichevskaya I.S."/>
            <person name="Mardanov A.V."/>
            <person name="Dedysh S.N."/>
        </authorList>
    </citation>
    <scope>NUCLEOTIDE SEQUENCE [LARGE SCALE GENOMIC DNA]</scope>
    <source>
        <strain evidence="3">SP5</strain>
    </source>
</reference>
<evidence type="ECO:0000256" key="1">
    <source>
        <dbReference type="SAM" id="MobiDB-lite"/>
    </source>
</evidence>
<accession>A0A225DDR1</accession>
<comment type="caution">
    <text evidence="2">The sequence shown here is derived from an EMBL/GenBank/DDBJ whole genome shotgun (WGS) entry which is preliminary data.</text>
</comment>
<name>A0A225DDR1_9BACT</name>
<dbReference type="EMBL" id="NIDE01000020">
    <property type="protein sequence ID" value="OWK34257.1"/>
    <property type="molecule type" value="Genomic_DNA"/>
</dbReference>
<keyword evidence="3" id="KW-1185">Reference proteome</keyword>
<dbReference type="Proteomes" id="UP000214646">
    <property type="component" value="Unassembled WGS sequence"/>
</dbReference>
<protein>
    <submittedName>
        <fullName evidence="2">Uncharacterized protein</fullName>
    </submittedName>
</protein>
<evidence type="ECO:0000313" key="2">
    <source>
        <dbReference type="EMBL" id="OWK34257.1"/>
    </source>
</evidence>
<sequence length="102" mass="10293">MPNSIRCPHCHAVITLTPVATADDDKLLPGVKMLDMRGWAPPIGGIGTDIQQPGDGPFPVVSNASADFNDGTLVQGGGISGMDGPPEVPGPAKDTSGEGSQS</sequence>
<feature type="region of interest" description="Disordered" evidence="1">
    <location>
        <begin position="71"/>
        <end position="102"/>
    </location>
</feature>
<organism evidence="2 3">
    <name type="scientific">Fimbriiglobus ruber</name>
    <dbReference type="NCBI Taxonomy" id="1908690"/>
    <lineage>
        <taxon>Bacteria</taxon>
        <taxon>Pseudomonadati</taxon>
        <taxon>Planctomycetota</taxon>
        <taxon>Planctomycetia</taxon>
        <taxon>Gemmatales</taxon>
        <taxon>Gemmataceae</taxon>
        <taxon>Fimbriiglobus</taxon>
    </lineage>
</organism>